<feature type="compositionally biased region" description="Low complexity" evidence="1">
    <location>
        <begin position="622"/>
        <end position="639"/>
    </location>
</feature>
<dbReference type="InterPro" id="IPR047767">
    <property type="entry name" value="PSP1-like"/>
</dbReference>
<feature type="region of interest" description="Disordered" evidence="1">
    <location>
        <begin position="331"/>
        <end position="419"/>
    </location>
</feature>
<feature type="domain" description="PSP1 C-terminal" evidence="2">
    <location>
        <begin position="697"/>
        <end position="784"/>
    </location>
</feature>
<feature type="compositionally biased region" description="Polar residues" evidence="1">
    <location>
        <begin position="51"/>
        <end position="63"/>
    </location>
</feature>
<feature type="region of interest" description="Disordered" evidence="1">
    <location>
        <begin position="470"/>
        <end position="531"/>
    </location>
</feature>
<dbReference type="InterPro" id="IPR007557">
    <property type="entry name" value="PSP1_C"/>
</dbReference>
<dbReference type="PROSITE" id="PS51411">
    <property type="entry name" value="PSP1_C"/>
    <property type="match status" value="1"/>
</dbReference>
<dbReference type="PANTHER" id="PTHR43830:SF3">
    <property type="entry name" value="PROTEIN PSP1"/>
    <property type="match status" value="1"/>
</dbReference>
<keyword evidence="4" id="KW-1185">Reference proteome</keyword>
<feature type="region of interest" description="Disordered" evidence="1">
    <location>
        <begin position="247"/>
        <end position="295"/>
    </location>
</feature>
<evidence type="ECO:0000313" key="3">
    <source>
        <dbReference type="EMBL" id="KAL1406421.1"/>
    </source>
</evidence>
<organism evidence="3 4">
    <name type="scientific">Vanrija albida</name>
    <dbReference type="NCBI Taxonomy" id="181172"/>
    <lineage>
        <taxon>Eukaryota</taxon>
        <taxon>Fungi</taxon>
        <taxon>Dikarya</taxon>
        <taxon>Basidiomycota</taxon>
        <taxon>Agaricomycotina</taxon>
        <taxon>Tremellomycetes</taxon>
        <taxon>Trichosporonales</taxon>
        <taxon>Trichosporonaceae</taxon>
        <taxon>Vanrija</taxon>
    </lineage>
</organism>
<proteinExistence type="predicted"/>
<dbReference type="Proteomes" id="UP001565368">
    <property type="component" value="Unassembled WGS sequence"/>
</dbReference>
<evidence type="ECO:0000313" key="4">
    <source>
        <dbReference type="Proteomes" id="UP001565368"/>
    </source>
</evidence>
<feature type="region of interest" description="Disordered" evidence="1">
    <location>
        <begin position="618"/>
        <end position="653"/>
    </location>
</feature>
<feature type="region of interest" description="Disordered" evidence="1">
    <location>
        <begin position="1"/>
        <end position="106"/>
    </location>
</feature>
<gene>
    <name evidence="3" type="ORF">Q8F55_008120</name>
</gene>
<feature type="compositionally biased region" description="Low complexity" evidence="1">
    <location>
        <begin position="489"/>
        <end position="511"/>
    </location>
</feature>
<feature type="compositionally biased region" description="Low complexity" evidence="1">
    <location>
        <begin position="266"/>
        <end position="279"/>
    </location>
</feature>
<dbReference type="EMBL" id="JBBXJM010000006">
    <property type="protein sequence ID" value="KAL1406421.1"/>
    <property type="molecule type" value="Genomic_DNA"/>
</dbReference>
<dbReference type="Pfam" id="PF04468">
    <property type="entry name" value="PSP1"/>
    <property type="match status" value="1"/>
</dbReference>
<feature type="compositionally biased region" description="Low complexity" evidence="1">
    <location>
        <begin position="409"/>
        <end position="418"/>
    </location>
</feature>
<name>A0ABR3PVE7_9TREE</name>
<feature type="compositionally biased region" description="Pro residues" evidence="1">
    <location>
        <begin position="512"/>
        <end position="522"/>
    </location>
</feature>
<feature type="compositionally biased region" description="Basic and acidic residues" evidence="1">
    <location>
        <begin position="387"/>
        <end position="400"/>
    </location>
</feature>
<dbReference type="PANTHER" id="PTHR43830">
    <property type="entry name" value="PROTEIN PSP1"/>
    <property type="match status" value="1"/>
</dbReference>
<reference evidence="3 4" key="1">
    <citation type="submission" date="2023-08" db="EMBL/GenBank/DDBJ databases">
        <title>Annotated Genome Sequence of Vanrija albida AlHP1.</title>
        <authorList>
            <person name="Herzog R."/>
        </authorList>
    </citation>
    <scope>NUCLEOTIDE SEQUENCE [LARGE SCALE GENOMIC DNA]</scope>
    <source>
        <strain evidence="3 4">AlHP1</strain>
    </source>
</reference>
<protein>
    <recommendedName>
        <fullName evidence="2">PSP1 C-terminal domain-containing protein</fullName>
    </recommendedName>
</protein>
<evidence type="ECO:0000256" key="1">
    <source>
        <dbReference type="SAM" id="MobiDB-lite"/>
    </source>
</evidence>
<comment type="caution">
    <text evidence="3">The sequence shown here is derived from an EMBL/GenBank/DDBJ whole genome shotgun (WGS) entry which is preliminary data.</text>
</comment>
<feature type="compositionally biased region" description="Gly residues" evidence="1">
    <location>
        <begin position="77"/>
        <end position="95"/>
    </location>
</feature>
<dbReference type="GeneID" id="95989163"/>
<sequence length="792" mass="82617">MAEAATPGSPGVGAGFSTTAEAKNGSTPPPTSDTQFRPSPVRSFTVGYPYLSTSKGRATSQPPSERLPSSSPASGRGSPGVNGGSEFGVIGGSRAGGRFSQGAVPVPPTRANSFSVAESKIDHRSLATGVRPDRNFIMPMSTFDNYGGNTGASAGAAAGFIFDEPTSWRKDGSNLSPFSTNMRPFMDREDPEPIVKSSAHVAANFRTPQETSFGSRAWASPKTASALSNSVADALGPQQPSYSSVVGGFEEANGGRSGTSSRRHSMSVVGSSGRRGFGSAFNEPGSGMTPAPRRGVGPLGFTDDELLPDRFGNALSLQVDDSRKAELEASSLPGFGTEGPRSPIARSNPPGEPFFGDDAPATRARFGSYAEPRSAAAAFAPSSASPDRIREDRMRDERRPGAIGGPVRAGSGPQPAAGPIGGPIGFDRFGAAPQLAPAPFRQGPGFGAGAPGVFGRPNVTGFGYFGGIGQPPPPGRPPFQNGAFGGGFTAPFPSNSSPSAGFNSSTYFSQQPPAPAPAPAPTSPSSFSSLSLADLGKGTPLASLPPTTPLYIVTFKAGRRDVFYCPDPTLLISNGDRVIVEADRGSDLGTVVFDQLTPIEVREWQERQATAALLSGASQHQPPGMAMAGGSAASPGPSGHTRNGSLSVRPPAPGSLDFTGADLNTLLSGVGPSGSQMDMSGGGIGARGPLAKEVMPKRIFTKSSGGPEEQARMMEKLKEEYDAMMICREKVVQRGLPMQIVDAEYQWDRRKLTFYFKADKRVDFRELTKENFRIFKSRIWMSMVPKDDPRSG</sequence>
<dbReference type="RefSeq" id="XP_069206365.1">
    <property type="nucleotide sequence ID" value="XM_069356524.1"/>
</dbReference>
<feature type="compositionally biased region" description="Low complexity" evidence="1">
    <location>
        <begin position="368"/>
        <end position="386"/>
    </location>
</feature>
<feature type="compositionally biased region" description="Polar residues" evidence="1">
    <location>
        <begin position="16"/>
        <end position="37"/>
    </location>
</feature>
<evidence type="ECO:0000259" key="2">
    <source>
        <dbReference type="PROSITE" id="PS51411"/>
    </source>
</evidence>
<accession>A0ABR3PVE7</accession>